<reference evidence="1" key="1">
    <citation type="submission" date="2024-07" db="EMBL/GenBank/DDBJ databases">
        <title>Halotolerant mesophilic bacterium Ornithinibacillus sp. 4-3, sp. nov., isolated from soil.</title>
        <authorList>
            <person name="Sidarenka A.V."/>
            <person name="Guliayeva D.E."/>
            <person name="Leanovich S.I."/>
            <person name="Hileuskaya K.S."/>
            <person name="Akhremchuk A.E."/>
            <person name="Sikolenko M.A."/>
            <person name="Valentovich L.N."/>
        </authorList>
    </citation>
    <scope>NUCLEOTIDE SEQUENCE</scope>
    <source>
        <strain evidence="1">4-3</strain>
    </source>
</reference>
<dbReference type="RefSeq" id="WP_368654718.1">
    <property type="nucleotide sequence ID" value="NZ_CP162599.1"/>
</dbReference>
<name>A0AB39HUN4_9BACI</name>
<evidence type="ECO:0000313" key="1">
    <source>
        <dbReference type="EMBL" id="XDK34040.1"/>
    </source>
</evidence>
<dbReference type="InterPro" id="IPR003772">
    <property type="entry name" value="YceD"/>
</dbReference>
<proteinExistence type="predicted"/>
<protein>
    <submittedName>
        <fullName evidence="1">DUF177 domain-containing protein</fullName>
    </submittedName>
</protein>
<sequence>MKFSLAEIRRKTENAVFYFEREVDASEVKKLHEDIRDISPVLVKGNCVVDGDRYIISLEISGELILPCARTLVDVPYPFHIKEVEVFSISADEEDDDDAEEIIFPIEGEVIDLAPSIHENILLAVPYRVFSDDPEVLNQALMQGKGWELTLQDDEQDDKKREDAVDPRLMKLQSLLNNKKDQ</sequence>
<gene>
    <name evidence="1" type="ORF">AB4Y30_06720</name>
</gene>
<accession>A0AB39HUN4</accession>
<organism evidence="1">
    <name type="scientific">Ornithinibacillus sp. 4-3</name>
    <dbReference type="NCBI Taxonomy" id="3231488"/>
    <lineage>
        <taxon>Bacteria</taxon>
        <taxon>Bacillati</taxon>
        <taxon>Bacillota</taxon>
        <taxon>Bacilli</taxon>
        <taxon>Bacillales</taxon>
        <taxon>Bacillaceae</taxon>
        <taxon>Ornithinibacillus</taxon>
    </lineage>
</organism>
<dbReference type="AlphaFoldDB" id="A0AB39HUN4"/>
<dbReference type="EMBL" id="CP162599">
    <property type="protein sequence ID" value="XDK34040.1"/>
    <property type="molecule type" value="Genomic_DNA"/>
</dbReference>
<dbReference type="Pfam" id="PF02620">
    <property type="entry name" value="YceD"/>
    <property type="match status" value="1"/>
</dbReference>